<keyword evidence="2" id="KW-1133">Transmembrane helix</keyword>
<dbReference type="KEGG" id="fcy:FRACYDRAFT_235019"/>
<dbReference type="OrthoDB" id="42516at2759"/>
<keyword evidence="4" id="KW-1185">Reference proteome</keyword>
<evidence type="ECO:0000313" key="3">
    <source>
        <dbReference type="EMBL" id="OEU21395.1"/>
    </source>
</evidence>
<keyword evidence="2" id="KW-0812">Transmembrane</keyword>
<dbReference type="InParanoid" id="A0A1E7FTH1"/>
<evidence type="ECO:0000313" key="4">
    <source>
        <dbReference type="Proteomes" id="UP000095751"/>
    </source>
</evidence>
<feature type="compositionally biased region" description="Basic residues" evidence="1">
    <location>
        <begin position="86"/>
        <end position="97"/>
    </location>
</feature>
<evidence type="ECO:0000256" key="2">
    <source>
        <dbReference type="SAM" id="Phobius"/>
    </source>
</evidence>
<name>A0A1E7FTH1_9STRA</name>
<proteinExistence type="predicted"/>
<keyword evidence="2" id="KW-0472">Membrane</keyword>
<dbReference type="AlphaFoldDB" id="A0A1E7FTH1"/>
<sequence length="346" mass="38675">MRNVYEMTAIKHPLRKNRVAVSSTTATTIILMTALLAVVVVLPRPNHAFITPNQSTTQHSLVTIETRRIESSRIPFEIRGQASRLHAGKKGSGKKGKNKVDAGKGFGNNDKNKIDVEVEVDEKIEINNASEDIITINNNQEKTSFGDPLREANGIRASIHPTAINAIAESLKARAVMVTAGQFASNAIQKRQEASVDTNDGMKMNNREEECVAGRVMGVIMRLDDLENELVERTMDVDWVAKYDDWSSFGVLEDESKLILKNESENGKSEDDNDKDVMMKKVHEKIIDDPLFCMNRAECLLAIFIQEVEFPQFQKLNETAPDESKIDFLDTDRLQVVIPSSSISEE</sequence>
<gene>
    <name evidence="3" type="ORF">FRACYDRAFT_235019</name>
</gene>
<reference evidence="3 4" key="1">
    <citation type="submission" date="2016-09" db="EMBL/GenBank/DDBJ databases">
        <title>Extensive genetic diversity and differential bi-allelic expression allows diatom success in the polar Southern Ocean.</title>
        <authorList>
            <consortium name="DOE Joint Genome Institute"/>
            <person name="Mock T."/>
            <person name="Otillar R.P."/>
            <person name="Strauss J."/>
            <person name="Dupont C."/>
            <person name="Frickenhaus S."/>
            <person name="Maumus F."/>
            <person name="Mcmullan M."/>
            <person name="Sanges R."/>
            <person name="Schmutz J."/>
            <person name="Toseland A."/>
            <person name="Valas R."/>
            <person name="Veluchamy A."/>
            <person name="Ward B.J."/>
            <person name="Allen A."/>
            <person name="Barry K."/>
            <person name="Falciatore A."/>
            <person name="Ferrante M."/>
            <person name="Fortunato A.E."/>
            <person name="Gloeckner G."/>
            <person name="Gruber A."/>
            <person name="Hipkin R."/>
            <person name="Janech M."/>
            <person name="Kroth P."/>
            <person name="Leese F."/>
            <person name="Lindquist E."/>
            <person name="Lyon B.R."/>
            <person name="Martin J."/>
            <person name="Mayer C."/>
            <person name="Parker M."/>
            <person name="Quesneville H."/>
            <person name="Raymond J."/>
            <person name="Uhlig C."/>
            <person name="Valentin K.U."/>
            <person name="Worden A.Z."/>
            <person name="Armbrust E.V."/>
            <person name="Bowler C."/>
            <person name="Green B."/>
            <person name="Moulton V."/>
            <person name="Van Oosterhout C."/>
            <person name="Grigoriev I."/>
        </authorList>
    </citation>
    <scope>NUCLEOTIDE SEQUENCE [LARGE SCALE GENOMIC DNA]</scope>
    <source>
        <strain evidence="3 4">CCMP1102</strain>
    </source>
</reference>
<feature type="region of interest" description="Disordered" evidence="1">
    <location>
        <begin position="80"/>
        <end position="104"/>
    </location>
</feature>
<dbReference type="Proteomes" id="UP000095751">
    <property type="component" value="Unassembled WGS sequence"/>
</dbReference>
<protein>
    <submittedName>
        <fullName evidence="3">Uncharacterized protein</fullName>
    </submittedName>
</protein>
<organism evidence="3 4">
    <name type="scientific">Fragilariopsis cylindrus CCMP1102</name>
    <dbReference type="NCBI Taxonomy" id="635003"/>
    <lineage>
        <taxon>Eukaryota</taxon>
        <taxon>Sar</taxon>
        <taxon>Stramenopiles</taxon>
        <taxon>Ochrophyta</taxon>
        <taxon>Bacillariophyta</taxon>
        <taxon>Bacillariophyceae</taxon>
        <taxon>Bacillariophycidae</taxon>
        <taxon>Bacillariales</taxon>
        <taxon>Bacillariaceae</taxon>
        <taxon>Fragilariopsis</taxon>
    </lineage>
</organism>
<accession>A0A1E7FTH1</accession>
<feature type="transmembrane region" description="Helical" evidence="2">
    <location>
        <begin position="20"/>
        <end position="42"/>
    </location>
</feature>
<evidence type="ECO:0000256" key="1">
    <source>
        <dbReference type="SAM" id="MobiDB-lite"/>
    </source>
</evidence>
<dbReference type="EMBL" id="KV784354">
    <property type="protein sequence ID" value="OEU21395.1"/>
    <property type="molecule type" value="Genomic_DNA"/>
</dbReference>